<evidence type="ECO:0000313" key="2">
    <source>
        <dbReference type="Proteomes" id="UP001162802"/>
    </source>
</evidence>
<dbReference type="RefSeq" id="WP_243797888.1">
    <property type="nucleotide sequence ID" value="NZ_JALHAT010000005.1"/>
</dbReference>
<dbReference type="Proteomes" id="UP001162802">
    <property type="component" value="Unassembled WGS sequence"/>
</dbReference>
<proteinExistence type="predicted"/>
<sequence length="127" mass="13884">MHVDLALHAETKGRDTSAARARPQRGPWLQIVTQILQLAGPRAELLRHCERPWSSATFAGARHSVALTFQGNEAIEDGEQFIEALADHEFVIPGHLVADAALRGTDHVNGAPPRLSVEIEILLLDDI</sequence>
<organism evidence="1 2">
    <name type="scientific">Novosphingobium mangrovi</name>
    <name type="common">ex Hu et al. 2023</name>
    <dbReference type="NCBI Taxonomy" id="2930094"/>
    <lineage>
        <taxon>Bacteria</taxon>
        <taxon>Pseudomonadati</taxon>
        <taxon>Pseudomonadota</taxon>
        <taxon>Alphaproteobacteria</taxon>
        <taxon>Sphingomonadales</taxon>
        <taxon>Sphingomonadaceae</taxon>
        <taxon>Novosphingobium</taxon>
    </lineage>
</organism>
<evidence type="ECO:0000313" key="1">
    <source>
        <dbReference type="EMBL" id="MCJ1960107.1"/>
    </source>
</evidence>
<comment type="caution">
    <text evidence="1">The sequence shown here is derived from an EMBL/GenBank/DDBJ whole genome shotgun (WGS) entry which is preliminary data.</text>
</comment>
<keyword evidence="2" id="KW-1185">Reference proteome</keyword>
<gene>
    <name evidence="1" type="ORF">MTR65_05410</name>
</gene>
<accession>A0ABT0AA95</accession>
<reference evidence="1" key="1">
    <citation type="submission" date="2022-03" db="EMBL/GenBank/DDBJ databases">
        <title>Identification of a novel bacterium isolated from mangrove sediments.</title>
        <authorList>
            <person name="Pan X."/>
        </authorList>
    </citation>
    <scope>NUCLEOTIDE SEQUENCE</scope>
    <source>
        <strain evidence="1">B2637</strain>
    </source>
</reference>
<dbReference type="EMBL" id="JALHAT010000005">
    <property type="protein sequence ID" value="MCJ1960107.1"/>
    <property type="molecule type" value="Genomic_DNA"/>
</dbReference>
<protein>
    <submittedName>
        <fullName evidence="1">Uncharacterized protein</fullName>
    </submittedName>
</protein>
<name>A0ABT0AA95_9SPHN</name>